<evidence type="ECO:0000313" key="3">
    <source>
        <dbReference type="EMBL" id="OIQ97854.1"/>
    </source>
</evidence>
<dbReference type="Pfam" id="PF00106">
    <property type="entry name" value="adh_short"/>
    <property type="match status" value="1"/>
</dbReference>
<sequence>MRGLLEAGAAKVYAASRNPGDADMPGVVPVRLDVTQPARVAALAEELRDVQLLVNNAGILEGGALLQEGSADSLQRQFETNAVGPLRLVQAFAPVLARNGGGVVLNVVSVLSWLTLPGTGAYSASKAAAWALGNALRGELKAQGTQLLAVHCALLDTDMSRGMQGDKLAPEALVAQCLTALQEGQSELLADATTRNVHAGLAAQSPVYLGLLAPM</sequence>
<dbReference type="PRINTS" id="PR00081">
    <property type="entry name" value="GDHRDH"/>
</dbReference>
<dbReference type="SUPFAM" id="SSF51735">
    <property type="entry name" value="NAD(P)-binding Rossmann-fold domains"/>
    <property type="match status" value="1"/>
</dbReference>
<comment type="similarity">
    <text evidence="1">Belongs to the short-chain dehydrogenases/reductases (SDR) family.</text>
</comment>
<dbReference type="EC" id="1.1.1.311" evidence="3"/>
<name>A0A1J5RPA0_9ZZZZ</name>
<dbReference type="EMBL" id="MLJW01000127">
    <property type="protein sequence ID" value="OIQ97854.1"/>
    <property type="molecule type" value="Genomic_DNA"/>
</dbReference>
<protein>
    <submittedName>
        <fullName evidence="3">(S)-1-phenylethanol dehydrogenase</fullName>
        <ecNumber evidence="3">1.1.1.311</ecNumber>
    </submittedName>
</protein>
<dbReference type="PROSITE" id="PS00061">
    <property type="entry name" value="ADH_SHORT"/>
    <property type="match status" value="1"/>
</dbReference>
<keyword evidence="2 3" id="KW-0560">Oxidoreductase</keyword>
<dbReference type="PRINTS" id="PR00080">
    <property type="entry name" value="SDRFAMILY"/>
</dbReference>
<evidence type="ECO:0000256" key="2">
    <source>
        <dbReference type="ARBA" id="ARBA00023002"/>
    </source>
</evidence>
<dbReference type="GO" id="GO:0018449">
    <property type="term" value="F:1-phenylethanol dehydrogenase activity"/>
    <property type="evidence" value="ECO:0007669"/>
    <property type="project" value="UniProtKB-EC"/>
</dbReference>
<dbReference type="InterPro" id="IPR002347">
    <property type="entry name" value="SDR_fam"/>
</dbReference>
<dbReference type="PANTHER" id="PTHR43391:SF91">
    <property type="entry name" value="OS04G0390700 PROTEIN"/>
    <property type="match status" value="1"/>
</dbReference>
<dbReference type="InterPro" id="IPR020904">
    <property type="entry name" value="Sc_DH/Rdtase_CS"/>
</dbReference>
<reference evidence="3" key="1">
    <citation type="submission" date="2016-10" db="EMBL/GenBank/DDBJ databases">
        <title>Sequence of Gallionella enrichment culture.</title>
        <authorList>
            <person name="Poehlein A."/>
            <person name="Muehling M."/>
            <person name="Daniel R."/>
        </authorList>
    </citation>
    <scope>NUCLEOTIDE SEQUENCE</scope>
</reference>
<dbReference type="GO" id="GO:0005829">
    <property type="term" value="C:cytosol"/>
    <property type="evidence" value="ECO:0007669"/>
    <property type="project" value="TreeGrafter"/>
</dbReference>
<gene>
    <name evidence="3" type="primary">ped_2</name>
    <name evidence="3" type="ORF">GALL_201790</name>
</gene>
<evidence type="ECO:0000256" key="1">
    <source>
        <dbReference type="ARBA" id="ARBA00006484"/>
    </source>
</evidence>
<organism evidence="3">
    <name type="scientific">mine drainage metagenome</name>
    <dbReference type="NCBI Taxonomy" id="410659"/>
    <lineage>
        <taxon>unclassified sequences</taxon>
        <taxon>metagenomes</taxon>
        <taxon>ecological metagenomes</taxon>
    </lineage>
</organism>
<dbReference type="AlphaFoldDB" id="A0A1J5RPA0"/>
<comment type="caution">
    <text evidence="3">The sequence shown here is derived from an EMBL/GenBank/DDBJ whole genome shotgun (WGS) entry which is preliminary data.</text>
</comment>
<dbReference type="InterPro" id="IPR036291">
    <property type="entry name" value="NAD(P)-bd_dom_sf"/>
</dbReference>
<proteinExistence type="inferred from homology"/>
<dbReference type="Gene3D" id="3.40.50.720">
    <property type="entry name" value="NAD(P)-binding Rossmann-like Domain"/>
    <property type="match status" value="1"/>
</dbReference>
<accession>A0A1J5RPA0</accession>
<dbReference type="PANTHER" id="PTHR43391">
    <property type="entry name" value="RETINOL DEHYDROGENASE-RELATED"/>
    <property type="match status" value="1"/>
</dbReference>